<dbReference type="GO" id="GO:0046854">
    <property type="term" value="P:phosphatidylinositol phosphate biosynthetic process"/>
    <property type="evidence" value="ECO:0007669"/>
    <property type="project" value="InterPro"/>
</dbReference>
<feature type="binding site" evidence="7">
    <location>
        <position position="218"/>
    </location>
    <ligand>
        <name>Mg(2+)</name>
        <dbReference type="ChEBI" id="CHEBI:18420"/>
        <label>1</label>
        <note>catalytic</note>
    </ligand>
</feature>
<proteinExistence type="inferred from homology"/>
<dbReference type="GO" id="GO:0006020">
    <property type="term" value="P:inositol metabolic process"/>
    <property type="evidence" value="ECO:0007669"/>
    <property type="project" value="TreeGrafter"/>
</dbReference>
<dbReference type="GO" id="GO:0008934">
    <property type="term" value="F:inositol monophosphate 1-phosphatase activity"/>
    <property type="evidence" value="ECO:0007669"/>
    <property type="project" value="InterPro"/>
</dbReference>
<dbReference type="AlphaFoldDB" id="A0A1C3EHZ4"/>
<dbReference type="PROSITE" id="PS00630">
    <property type="entry name" value="IMP_2"/>
    <property type="match status" value="1"/>
</dbReference>
<evidence type="ECO:0000313" key="9">
    <source>
        <dbReference type="EMBL" id="ODA32862.1"/>
    </source>
</evidence>
<dbReference type="EMBL" id="LYDR01000063">
    <property type="protein sequence ID" value="ODA32862.1"/>
    <property type="molecule type" value="Genomic_DNA"/>
</dbReference>
<dbReference type="Proteomes" id="UP000094828">
    <property type="component" value="Unassembled WGS sequence"/>
</dbReference>
<dbReference type="RefSeq" id="WP_068847189.1">
    <property type="nucleotide sequence ID" value="NZ_LYDR01000063.1"/>
</dbReference>
<feature type="binding site" evidence="7">
    <location>
        <position position="93"/>
    </location>
    <ligand>
        <name>Mg(2+)</name>
        <dbReference type="ChEBI" id="CHEBI:18420"/>
        <label>2</label>
    </ligand>
</feature>
<accession>A0A1C3EHZ4</accession>
<dbReference type="FunFam" id="3.30.540.10:FF:000003">
    <property type="entry name" value="Inositol-1-monophosphatase"/>
    <property type="match status" value="1"/>
</dbReference>
<dbReference type="STRING" id="1841610.A6X21_20235"/>
<keyword evidence="6 7" id="KW-0460">Magnesium</keyword>
<reference evidence="9 10" key="1">
    <citation type="submission" date="2016-05" db="EMBL/GenBank/DDBJ databases">
        <title>Genomic and physiological characterization of Planctopirus sp. isolated from fresh water lake.</title>
        <authorList>
            <person name="Subhash Y."/>
            <person name="Ramana C."/>
        </authorList>
    </citation>
    <scope>NUCLEOTIDE SEQUENCE [LARGE SCALE GENOMIC DNA]</scope>
    <source>
        <strain evidence="9 10">JC280</strain>
    </source>
</reference>
<evidence type="ECO:0000256" key="6">
    <source>
        <dbReference type="ARBA" id="ARBA00022842"/>
    </source>
</evidence>
<organism evidence="9 10">
    <name type="scientific">Planctopirus hydrillae</name>
    <dbReference type="NCBI Taxonomy" id="1841610"/>
    <lineage>
        <taxon>Bacteria</taxon>
        <taxon>Pseudomonadati</taxon>
        <taxon>Planctomycetota</taxon>
        <taxon>Planctomycetia</taxon>
        <taxon>Planctomycetales</taxon>
        <taxon>Planctomycetaceae</taxon>
        <taxon>Planctopirus</taxon>
    </lineage>
</organism>
<dbReference type="InterPro" id="IPR033942">
    <property type="entry name" value="IMPase"/>
</dbReference>
<evidence type="ECO:0000256" key="7">
    <source>
        <dbReference type="PIRSR" id="PIRSR600760-2"/>
    </source>
</evidence>
<dbReference type="PRINTS" id="PR00377">
    <property type="entry name" value="IMPHPHTASES"/>
</dbReference>
<dbReference type="PROSITE" id="PS00629">
    <property type="entry name" value="IMP_1"/>
    <property type="match status" value="1"/>
</dbReference>
<dbReference type="GO" id="GO:0046872">
    <property type="term" value="F:metal ion binding"/>
    <property type="evidence" value="ECO:0007669"/>
    <property type="project" value="UniProtKB-KW"/>
</dbReference>
<evidence type="ECO:0000313" key="10">
    <source>
        <dbReference type="Proteomes" id="UP000094828"/>
    </source>
</evidence>
<evidence type="ECO:0000256" key="4">
    <source>
        <dbReference type="ARBA" id="ARBA00022723"/>
    </source>
</evidence>
<dbReference type="SUPFAM" id="SSF56655">
    <property type="entry name" value="Carbohydrate phosphatase"/>
    <property type="match status" value="1"/>
</dbReference>
<dbReference type="Gene3D" id="3.40.190.80">
    <property type="match status" value="1"/>
</dbReference>
<dbReference type="PANTHER" id="PTHR20854">
    <property type="entry name" value="INOSITOL MONOPHOSPHATASE"/>
    <property type="match status" value="1"/>
</dbReference>
<dbReference type="Gene3D" id="3.30.540.10">
    <property type="entry name" value="Fructose-1,6-Bisphosphatase, subunit A, domain 1"/>
    <property type="match status" value="1"/>
</dbReference>
<keyword evidence="10" id="KW-1185">Reference proteome</keyword>
<dbReference type="OrthoDB" id="9772456at2"/>
<feature type="binding site" evidence="7">
    <location>
        <position position="94"/>
    </location>
    <ligand>
        <name>Mg(2+)</name>
        <dbReference type="ChEBI" id="CHEBI:18420"/>
        <label>1</label>
        <note>catalytic</note>
    </ligand>
</feature>
<dbReference type="InterPro" id="IPR020583">
    <property type="entry name" value="Inositol_monoP_metal-BS"/>
</dbReference>
<evidence type="ECO:0000256" key="1">
    <source>
        <dbReference type="ARBA" id="ARBA00001033"/>
    </source>
</evidence>
<protein>
    <recommendedName>
        <fullName evidence="8">Inositol-1-monophosphatase</fullName>
        <ecNumber evidence="8">3.1.3.25</ecNumber>
    </recommendedName>
</protein>
<dbReference type="InterPro" id="IPR000760">
    <property type="entry name" value="Inositol_monophosphatase-like"/>
</dbReference>
<comment type="cofactor">
    <cofactor evidence="2 7 8">
        <name>Mg(2+)</name>
        <dbReference type="ChEBI" id="CHEBI:18420"/>
    </cofactor>
</comment>
<evidence type="ECO:0000256" key="3">
    <source>
        <dbReference type="ARBA" id="ARBA00009759"/>
    </source>
</evidence>
<dbReference type="EC" id="3.1.3.25" evidence="8"/>
<evidence type="ECO:0000256" key="5">
    <source>
        <dbReference type="ARBA" id="ARBA00022801"/>
    </source>
</evidence>
<name>A0A1C3EHZ4_9PLAN</name>
<feature type="binding site" evidence="7">
    <location>
        <position position="74"/>
    </location>
    <ligand>
        <name>Mg(2+)</name>
        <dbReference type="ChEBI" id="CHEBI:18420"/>
        <label>1</label>
        <note>catalytic</note>
    </ligand>
</feature>
<dbReference type="PANTHER" id="PTHR20854:SF4">
    <property type="entry name" value="INOSITOL-1-MONOPHOSPHATASE-RELATED"/>
    <property type="match status" value="1"/>
</dbReference>
<comment type="catalytic activity">
    <reaction evidence="1 8">
        <text>a myo-inositol phosphate + H2O = myo-inositol + phosphate</text>
        <dbReference type="Rhea" id="RHEA:24056"/>
        <dbReference type="ChEBI" id="CHEBI:15377"/>
        <dbReference type="ChEBI" id="CHEBI:17268"/>
        <dbReference type="ChEBI" id="CHEBI:43474"/>
        <dbReference type="ChEBI" id="CHEBI:84139"/>
        <dbReference type="EC" id="3.1.3.25"/>
    </reaction>
</comment>
<gene>
    <name evidence="9" type="ORF">A6X21_20235</name>
</gene>
<comment type="similarity">
    <text evidence="3 8">Belongs to the inositol monophosphatase superfamily.</text>
</comment>
<evidence type="ECO:0000256" key="8">
    <source>
        <dbReference type="RuleBase" id="RU364068"/>
    </source>
</evidence>
<feature type="binding site" evidence="7">
    <location>
        <position position="91"/>
    </location>
    <ligand>
        <name>Mg(2+)</name>
        <dbReference type="ChEBI" id="CHEBI:18420"/>
        <label>1</label>
        <note>catalytic</note>
    </ligand>
</feature>
<dbReference type="InterPro" id="IPR020550">
    <property type="entry name" value="Inositol_monophosphatase_CS"/>
</dbReference>
<evidence type="ECO:0000256" key="2">
    <source>
        <dbReference type="ARBA" id="ARBA00001946"/>
    </source>
</evidence>
<comment type="caution">
    <text evidence="9">The sequence shown here is derived from an EMBL/GenBank/DDBJ whole genome shotgun (WGS) entry which is preliminary data.</text>
</comment>
<sequence length="268" mass="29317">MSLELPSAPMLEELLFAGTKAARLGGAMLESWRSRFTVTEKSRANLVTEADFASQKLIHETLLSQFPDHNFLGEEDLATRPTSSPFQWVVDPLDGTSNYVHGFPYYAVSIGLEFDGELIVGIIYDPTRHDLFTAIKGQGAFLNGQRLSCTDVTRIEDAMCIASLPTATSTSDPAVKRFLSMIGRSQTVQRTGSAALNLAYLAAGRIEAFWSSSLKPWDMAAGVLLVREAGGQVSRLNGQSFDLYQPEILATATESLQAQIRQIFVETT</sequence>
<dbReference type="Pfam" id="PF00459">
    <property type="entry name" value="Inositol_P"/>
    <property type="match status" value="1"/>
</dbReference>
<keyword evidence="4 7" id="KW-0479">Metal-binding</keyword>
<dbReference type="CDD" id="cd01639">
    <property type="entry name" value="IMPase"/>
    <property type="match status" value="1"/>
</dbReference>
<dbReference type="GO" id="GO:0007165">
    <property type="term" value="P:signal transduction"/>
    <property type="evidence" value="ECO:0007669"/>
    <property type="project" value="TreeGrafter"/>
</dbReference>
<keyword evidence="5 8" id="KW-0378">Hydrolase</keyword>